<dbReference type="Proteomes" id="UP000648257">
    <property type="component" value="Unassembled WGS sequence"/>
</dbReference>
<name>A0ABR6X6C5_9BURK</name>
<evidence type="ECO:0000313" key="2">
    <source>
        <dbReference type="Proteomes" id="UP000648257"/>
    </source>
</evidence>
<comment type="caution">
    <text evidence="1">The sequence shown here is derived from an EMBL/GenBank/DDBJ whole genome shotgun (WGS) entry which is preliminary data.</text>
</comment>
<accession>A0ABR6X6C5</accession>
<protein>
    <submittedName>
        <fullName evidence="1">Uncharacterized protein</fullName>
    </submittedName>
</protein>
<evidence type="ECO:0000313" key="1">
    <source>
        <dbReference type="EMBL" id="MBC3808446.1"/>
    </source>
</evidence>
<organism evidence="1 2">
    <name type="scientific">Undibacterium seohonense</name>
    <dbReference type="NCBI Taxonomy" id="1344950"/>
    <lineage>
        <taxon>Bacteria</taxon>
        <taxon>Pseudomonadati</taxon>
        <taxon>Pseudomonadota</taxon>
        <taxon>Betaproteobacteria</taxon>
        <taxon>Burkholderiales</taxon>
        <taxon>Oxalobacteraceae</taxon>
        <taxon>Undibacterium</taxon>
    </lineage>
</organism>
<dbReference type="RefSeq" id="WP_186923521.1">
    <property type="nucleotide sequence ID" value="NZ_JACOFW010000016.1"/>
</dbReference>
<reference evidence="1 2" key="1">
    <citation type="submission" date="2020-08" db="EMBL/GenBank/DDBJ databases">
        <title>Novel species isolated from subtropical streams in China.</title>
        <authorList>
            <person name="Lu H."/>
        </authorList>
    </citation>
    <scope>NUCLEOTIDE SEQUENCE [LARGE SCALE GENOMIC DNA]</scope>
    <source>
        <strain evidence="1 2">KACC 16656</strain>
    </source>
</reference>
<keyword evidence="2" id="KW-1185">Reference proteome</keyword>
<gene>
    <name evidence="1" type="ORF">H8K52_13960</name>
</gene>
<dbReference type="EMBL" id="JACOFW010000016">
    <property type="protein sequence ID" value="MBC3808446.1"/>
    <property type="molecule type" value="Genomic_DNA"/>
</dbReference>
<sequence>MINFILGLLITISLHSISHAKTSLIEKDKPTEYGVWVGTLGGEHIIACFENPDDTGSRYFSSIPNRSSYFYLKYSKPISLRQKEGEREVWEEISENKITGEWQIKKVTERTLDVNWRATDSGKVIPMILHRFEDLSGYRESCVGEDGIHNPYKNQKFHKAKMNRGLIQEISNKKYRLLNIEKMNASSLELLEDIPARKTLNFLLKNQLRTDAYGNLACRNPNDEEIEDVHSSQSDSNSSVAPVFWNDRWISLLNNVNGDCGGASPFSIFSYSTWDTQSGKAVHLWKWFQETRIGKLNSLIVKKAVKSRRAFNGNGAEKDSCISEIKENTKYQLHLSTKGVIFSHDFPRYSQACNDNIELSFSELKPYLSEQGYQAVHALMR</sequence>
<proteinExistence type="predicted"/>